<dbReference type="InterPro" id="IPR029062">
    <property type="entry name" value="Class_I_gatase-like"/>
</dbReference>
<keyword evidence="5" id="KW-1185">Reference proteome</keyword>
<sequence length="284" mass="30432">MSSNPSKPISLALLVCGALQGKVYAENGDYLAVFSRFLDASLPDASSSPSSSSIKFTLDPYDVVESMTYPTDAQLDTYDGLLITGSAASAYENVEWINRLTAFVKHVADEKPHVKLIGICFGHQIIARALGGECVPNGGRWEVGPTPIELTDIGKQIFGVESLNIQEMHRDHVPEVPPTFQLLGSTAVTPNQGMVRFYSPSPTSSSSSPQTTPSPTSLSQIHILTVQGHPEFTKSIVSGIVKQRTYSGVIDSEAAEDAERRKDWRNDGVGVLGKAVWGVLGVGA</sequence>
<dbReference type="AlphaFoldDB" id="A0A5C3LX88"/>
<dbReference type="Proteomes" id="UP000308652">
    <property type="component" value="Unassembled WGS sequence"/>
</dbReference>
<dbReference type="Gene3D" id="3.40.50.880">
    <property type="match status" value="1"/>
</dbReference>
<keyword evidence="4" id="KW-0315">Glutamine amidotransferase</keyword>
<evidence type="ECO:0000256" key="2">
    <source>
        <dbReference type="SAM" id="SignalP"/>
    </source>
</evidence>
<keyword evidence="2" id="KW-0732">Signal</keyword>
<dbReference type="EMBL" id="ML213610">
    <property type="protein sequence ID" value="TFK37013.1"/>
    <property type="molecule type" value="Genomic_DNA"/>
</dbReference>
<evidence type="ECO:0000313" key="4">
    <source>
        <dbReference type="EMBL" id="TFK37013.1"/>
    </source>
</evidence>
<dbReference type="GO" id="GO:0016740">
    <property type="term" value="F:transferase activity"/>
    <property type="evidence" value="ECO:0007669"/>
    <property type="project" value="UniProtKB-KW"/>
</dbReference>
<feature type="signal peptide" evidence="2">
    <location>
        <begin position="1"/>
        <end position="25"/>
    </location>
</feature>
<accession>A0A5C3LX88</accession>
<dbReference type="GO" id="GO:0005634">
    <property type="term" value="C:nucleus"/>
    <property type="evidence" value="ECO:0007669"/>
    <property type="project" value="TreeGrafter"/>
</dbReference>
<gene>
    <name evidence="4" type="ORF">BDQ12DRAFT_685677</name>
</gene>
<evidence type="ECO:0000259" key="3">
    <source>
        <dbReference type="Pfam" id="PF00117"/>
    </source>
</evidence>
<feature type="domain" description="Glutamine amidotransferase" evidence="3">
    <location>
        <begin position="70"/>
        <end position="186"/>
    </location>
</feature>
<name>A0A5C3LX88_9AGAR</name>
<dbReference type="InterPro" id="IPR044992">
    <property type="entry name" value="ChyE-like"/>
</dbReference>
<keyword evidence="4" id="KW-0808">Transferase</keyword>
<feature type="chain" id="PRO_5022727865" evidence="2">
    <location>
        <begin position="26"/>
        <end position="284"/>
    </location>
</feature>
<dbReference type="Pfam" id="PF00117">
    <property type="entry name" value="GATase"/>
    <property type="match status" value="1"/>
</dbReference>
<proteinExistence type="predicted"/>
<feature type="region of interest" description="Disordered" evidence="1">
    <location>
        <begin position="194"/>
        <end position="218"/>
    </location>
</feature>
<dbReference type="GO" id="GO:0005829">
    <property type="term" value="C:cytosol"/>
    <property type="evidence" value="ECO:0007669"/>
    <property type="project" value="TreeGrafter"/>
</dbReference>
<dbReference type="PANTHER" id="PTHR42695:SF5">
    <property type="entry name" value="GLUTAMINE AMIDOTRANSFERASE YLR126C-RELATED"/>
    <property type="match status" value="1"/>
</dbReference>
<organism evidence="4 5">
    <name type="scientific">Crucibulum laeve</name>
    <dbReference type="NCBI Taxonomy" id="68775"/>
    <lineage>
        <taxon>Eukaryota</taxon>
        <taxon>Fungi</taxon>
        <taxon>Dikarya</taxon>
        <taxon>Basidiomycota</taxon>
        <taxon>Agaricomycotina</taxon>
        <taxon>Agaricomycetes</taxon>
        <taxon>Agaricomycetidae</taxon>
        <taxon>Agaricales</taxon>
        <taxon>Agaricineae</taxon>
        <taxon>Nidulariaceae</taxon>
        <taxon>Crucibulum</taxon>
    </lineage>
</organism>
<evidence type="ECO:0000313" key="5">
    <source>
        <dbReference type="Proteomes" id="UP000308652"/>
    </source>
</evidence>
<dbReference type="InterPro" id="IPR017926">
    <property type="entry name" value="GATASE"/>
</dbReference>
<dbReference type="PROSITE" id="PS51273">
    <property type="entry name" value="GATASE_TYPE_1"/>
    <property type="match status" value="1"/>
</dbReference>
<evidence type="ECO:0000256" key="1">
    <source>
        <dbReference type="SAM" id="MobiDB-lite"/>
    </source>
</evidence>
<protein>
    <submittedName>
        <fullName evidence="4">Class I glutamine amidotransferase-like protein</fullName>
    </submittedName>
</protein>
<feature type="compositionally biased region" description="Low complexity" evidence="1">
    <location>
        <begin position="199"/>
        <end position="218"/>
    </location>
</feature>
<dbReference type="SUPFAM" id="SSF52317">
    <property type="entry name" value="Class I glutamine amidotransferase-like"/>
    <property type="match status" value="1"/>
</dbReference>
<reference evidence="4 5" key="1">
    <citation type="journal article" date="2019" name="Nat. Ecol. Evol.">
        <title>Megaphylogeny resolves global patterns of mushroom evolution.</title>
        <authorList>
            <person name="Varga T."/>
            <person name="Krizsan K."/>
            <person name="Foldi C."/>
            <person name="Dima B."/>
            <person name="Sanchez-Garcia M."/>
            <person name="Sanchez-Ramirez S."/>
            <person name="Szollosi G.J."/>
            <person name="Szarkandi J.G."/>
            <person name="Papp V."/>
            <person name="Albert L."/>
            <person name="Andreopoulos W."/>
            <person name="Angelini C."/>
            <person name="Antonin V."/>
            <person name="Barry K.W."/>
            <person name="Bougher N.L."/>
            <person name="Buchanan P."/>
            <person name="Buyck B."/>
            <person name="Bense V."/>
            <person name="Catcheside P."/>
            <person name="Chovatia M."/>
            <person name="Cooper J."/>
            <person name="Damon W."/>
            <person name="Desjardin D."/>
            <person name="Finy P."/>
            <person name="Geml J."/>
            <person name="Haridas S."/>
            <person name="Hughes K."/>
            <person name="Justo A."/>
            <person name="Karasinski D."/>
            <person name="Kautmanova I."/>
            <person name="Kiss B."/>
            <person name="Kocsube S."/>
            <person name="Kotiranta H."/>
            <person name="LaButti K.M."/>
            <person name="Lechner B.E."/>
            <person name="Liimatainen K."/>
            <person name="Lipzen A."/>
            <person name="Lukacs Z."/>
            <person name="Mihaltcheva S."/>
            <person name="Morgado L.N."/>
            <person name="Niskanen T."/>
            <person name="Noordeloos M.E."/>
            <person name="Ohm R.A."/>
            <person name="Ortiz-Santana B."/>
            <person name="Ovrebo C."/>
            <person name="Racz N."/>
            <person name="Riley R."/>
            <person name="Savchenko A."/>
            <person name="Shiryaev A."/>
            <person name="Soop K."/>
            <person name="Spirin V."/>
            <person name="Szebenyi C."/>
            <person name="Tomsovsky M."/>
            <person name="Tulloss R.E."/>
            <person name="Uehling J."/>
            <person name="Grigoriev I.V."/>
            <person name="Vagvolgyi C."/>
            <person name="Papp T."/>
            <person name="Martin F.M."/>
            <person name="Miettinen O."/>
            <person name="Hibbett D.S."/>
            <person name="Nagy L.G."/>
        </authorList>
    </citation>
    <scope>NUCLEOTIDE SEQUENCE [LARGE SCALE GENOMIC DNA]</scope>
    <source>
        <strain evidence="4 5">CBS 166.37</strain>
    </source>
</reference>
<dbReference type="CDD" id="cd01741">
    <property type="entry name" value="GATase1_1"/>
    <property type="match status" value="1"/>
</dbReference>
<dbReference type="STRING" id="68775.A0A5C3LX88"/>
<dbReference type="PANTHER" id="PTHR42695">
    <property type="entry name" value="GLUTAMINE AMIDOTRANSFERASE YLR126C-RELATED"/>
    <property type="match status" value="1"/>
</dbReference>
<dbReference type="OrthoDB" id="92161at2759"/>